<keyword evidence="2" id="KW-0472">Membrane</keyword>
<name>A0A9W7EA89_9STRA</name>
<evidence type="ECO:0000313" key="4">
    <source>
        <dbReference type="Proteomes" id="UP001165082"/>
    </source>
</evidence>
<evidence type="ECO:0000256" key="2">
    <source>
        <dbReference type="SAM" id="Phobius"/>
    </source>
</evidence>
<feature type="region of interest" description="Disordered" evidence="1">
    <location>
        <begin position="20"/>
        <end position="42"/>
    </location>
</feature>
<feature type="transmembrane region" description="Helical" evidence="2">
    <location>
        <begin position="75"/>
        <end position="94"/>
    </location>
</feature>
<dbReference type="AlphaFoldDB" id="A0A9W7EA89"/>
<protein>
    <recommendedName>
        <fullName evidence="5">Transmembrane protein</fullName>
    </recommendedName>
</protein>
<evidence type="ECO:0000256" key="1">
    <source>
        <dbReference type="SAM" id="MobiDB-lite"/>
    </source>
</evidence>
<accession>A0A9W7EA89</accession>
<proteinExistence type="predicted"/>
<sequence>MFSFVYNKKKEPSRCLDFIDQSLSSSPPTRSNTAATDDDYTTRRGFKAGTITGGLHPFPISTSNKSNQDSSIGSYAMPLGLLIVASSFALVTYAKRSQSMLKRMETNIKGRAPPKKEKAMTKEEYEKTRKRFEEDDF</sequence>
<gene>
    <name evidence="3" type="ORF">TrRE_jg10011</name>
</gene>
<dbReference type="EMBL" id="BRXZ01001337">
    <property type="protein sequence ID" value="GMH68653.1"/>
    <property type="molecule type" value="Genomic_DNA"/>
</dbReference>
<keyword evidence="4" id="KW-1185">Reference proteome</keyword>
<reference evidence="3" key="1">
    <citation type="submission" date="2022-07" db="EMBL/GenBank/DDBJ databases">
        <title>Genome analysis of Parmales, a sister group of diatoms, reveals the evolutionary specialization of diatoms from phago-mixotrophs to photoautotrophs.</title>
        <authorList>
            <person name="Ban H."/>
            <person name="Sato S."/>
            <person name="Yoshikawa S."/>
            <person name="Kazumasa Y."/>
            <person name="Nakamura Y."/>
            <person name="Ichinomiya M."/>
            <person name="Saitoh K."/>
            <person name="Sato N."/>
            <person name="Blanc-Mathieu R."/>
            <person name="Endo H."/>
            <person name="Kuwata A."/>
            <person name="Ogata H."/>
        </authorList>
    </citation>
    <scope>NUCLEOTIDE SEQUENCE</scope>
</reference>
<feature type="compositionally biased region" description="Polar residues" evidence="1">
    <location>
        <begin position="21"/>
        <end position="32"/>
    </location>
</feature>
<dbReference type="Proteomes" id="UP001165082">
    <property type="component" value="Unassembled WGS sequence"/>
</dbReference>
<evidence type="ECO:0008006" key="5">
    <source>
        <dbReference type="Google" id="ProtNLM"/>
    </source>
</evidence>
<keyword evidence="2" id="KW-0812">Transmembrane</keyword>
<feature type="region of interest" description="Disordered" evidence="1">
    <location>
        <begin position="110"/>
        <end position="137"/>
    </location>
</feature>
<organism evidence="3 4">
    <name type="scientific">Triparma retinervis</name>
    <dbReference type="NCBI Taxonomy" id="2557542"/>
    <lineage>
        <taxon>Eukaryota</taxon>
        <taxon>Sar</taxon>
        <taxon>Stramenopiles</taxon>
        <taxon>Ochrophyta</taxon>
        <taxon>Bolidophyceae</taxon>
        <taxon>Parmales</taxon>
        <taxon>Triparmaceae</taxon>
        <taxon>Triparma</taxon>
    </lineage>
</organism>
<evidence type="ECO:0000313" key="3">
    <source>
        <dbReference type="EMBL" id="GMH68653.1"/>
    </source>
</evidence>
<comment type="caution">
    <text evidence="3">The sequence shown here is derived from an EMBL/GenBank/DDBJ whole genome shotgun (WGS) entry which is preliminary data.</text>
</comment>
<keyword evidence="2" id="KW-1133">Transmembrane helix</keyword>